<evidence type="ECO:0000313" key="1">
    <source>
        <dbReference type="EMBL" id="AYV77128.1"/>
    </source>
</evidence>
<gene>
    <name evidence="1" type="ORF">Barrevirus13_17</name>
</gene>
<reference evidence="1" key="1">
    <citation type="submission" date="2018-10" db="EMBL/GenBank/DDBJ databases">
        <title>Hidden diversity of soil giant viruses.</title>
        <authorList>
            <person name="Schulz F."/>
            <person name="Alteio L."/>
            <person name="Goudeau D."/>
            <person name="Ryan E.M."/>
            <person name="Malmstrom R.R."/>
            <person name="Blanchard J."/>
            <person name="Woyke T."/>
        </authorList>
    </citation>
    <scope>NUCLEOTIDE SEQUENCE</scope>
    <source>
        <strain evidence="1">BAV1</strain>
    </source>
</reference>
<proteinExistence type="predicted"/>
<organism evidence="1">
    <name type="scientific">Barrevirus sp</name>
    <dbReference type="NCBI Taxonomy" id="2487763"/>
    <lineage>
        <taxon>Viruses</taxon>
        <taxon>Varidnaviria</taxon>
        <taxon>Bamfordvirae</taxon>
        <taxon>Nucleocytoviricota</taxon>
        <taxon>Megaviricetes</taxon>
        <taxon>Imitervirales</taxon>
        <taxon>Mimiviridae</taxon>
        <taxon>Klosneuvirinae</taxon>
    </lineage>
</organism>
<name>A0A3G4ZQF2_9VIRU</name>
<dbReference type="EMBL" id="MK072010">
    <property type="protein sequence ID" value="AYV77128.1"/>
    <property type="molecule type" value="Genomic_DNA"/>
</dbReference>
<sequence length="199" mass="23279">MSLLNKIQIDKYEINQLFSYSKEEISNYSHGKFRIELWPANKYKLCFLEYIIVVFDEEISDDLCLVVQVNGRDVTSRKDYIYYNKVLPLECENLYDIETNELLKNMVRNKDNVALKKVLFFPFRLGKNGWLIDITEDERRIGWGVGNGPVEEGRRQGYIDNLTIGIYNLPVGKIGNIHVYLKVADQNSKNIDKLNYSHV</sequence>
<accession>A0A3G4ZQF2</accession>
<protein>
    <submittedName>
        <fullName evidence="1">Uncharacterized protein</fullName>
    </submittedName>
</protein>